<evidence type="ECO:0000313" key="3">
    <source>
        <dbReference type="Proteomes" id="UP000499080"/>
    </source>
</evidence>
<gene>
    <name evidence="2" type="ORF">AVEN_217523_1</name>
</gene>
<evidence type="ECO:0000313" key="2">
    <source>
        <dbReference type="EMBL" id="GBN89951.1"/>
    </source>
</evidence>
<keyword evidence="3" id="KW-1185">Reference proteome</keyword>
<accession>A0A4Y2SPZ4</accession>
<protein>
    <submittedName>
        <fullName evidence="2">Uncharacterized protein</fullName>
    </submittedName>
</protein>
<dbReference type="EMBL" id="BGPR01023062">
    <property type="protein sequence ID" value="GBN89951.1"/>
    <property type="molecule type" value="Genomic_DNA"/>
</dbReference>
<organism evidence="2 3">
    <name type="scientific">Araneus ventricosus</name>
    <name type="common">Orbweaver spider</name>
    <name type="synonym">Epeira ventricosa</name>
    <dbReference type="NCBI Taxonomy" id="182803"/>
    <lineage>
        <taxon>Eukaryota</taxon>
        <taxon>Metazoa</taxon>
        <taxon>Ecdysozoa</taxon>
        <taxon>Arthropoda</taxon>
        <taxon>Chelicerata</taxon>
        <taxon>Arachnida</taxon>
        <taxon>Araneae</taxon>
        <taxon>Araneomorphae</taxon>
        <taxon>Entelegynae</taxon>
        <taxon>Araneoidea</taxon>
        <taxon>Araneidae</taxon>
        <taxon>Araneus</taxon>
    </lineage>
</organism>
<reference evidence="2 3" key="1">
    <citation type="journal article" date="2019" name="Sci. Rep.">
        <title>Orb-weaving spider Araneus ventricosus genome elucidates the spidroin gene catalogue.</title>
        <authorList>
            <person name="Kono N."/>
            <person name="Nakamura H."/>
            <person name="Ohtoshi R."/>
            <person name="Moran D.A.P."/>
            <person name="Shinohara A."/>
            <person name="Yoshida Y."/>
            <person name="Fujiwara M."/>
            <person name="Mori M."/>
            <person name="Tomita M."/>
            <person name="Arakawa K."/>
        </authorList>
    </citation>
    <scope>NUCLEOTIDE SEQUENCE [LARGE SCALE GENOMIC DNA]</scope>
</reference>
<dbReference type="Proteomes" id="UP000499080">
    <property type="component" value="Unassembled WGS sequence"/>
</dbReference>
<name>A0A4Y2SPZ4_ARAVE</name>
<sequence>MRPLSSTTQTELTKMASRSKTSSGLQELVAKGCHSLALLIIALPLTGPPHYPRGMLTTNWEPLNRVLHATSLVDYPDRTKKMASRSKTSGLQNWCEGTPRCTPYNSITPYWDLVPEGMLTRWESDLARYSSELKCSQTHEHTNKSTVNPLSNLSQITHRSQFRRKDYLPNFTYLT</sequence>
<comment type="caution">
    <text evidence="2">The sequence shown here is derived from an EMBL/GenBank/DDBJ whole genome shotgun (WGS) entry which is preliminary data.</text>
</comment>
<feature type="region of interest" description="Disordered" evidence="1">
    <location>
        <begin position="1"/>
        <end position="21"/>
    </location>
</feature>
<proteinExistence type="predicted"/>
<dbReference type="AlphaFoldDB" id="A0A4Y2SPZ4"/>
<evidence type="ECO:0000256" key="1">
    <source>
        <dbReference type="SAM" id="MobiDB-lite"/>
    </source>
</evidence>